<dbReference type="AlphaFoldDB" id="A0A1G6ATI9"/>
<dbReference type="GO" id="GO:0008781">
    <property type="term" value="F:N-acylneuraminate cytidylyltransferase activity"/>
    <property type="evidence" value="ECO:0007669"/>
    <property type="project" value="TreeGrafter"/>
</dbReference>
<gene>
    <name evidence="8" type="ORF">SAMN05660653_00553</name>
</gene>
<keyword evidence="6 7" id="KW-0460">Magnesium</keyword>
<keyword evidence="4 7" id="KW-0479">Metal-binding</keyword>
<dbReference type="SFLD" id="SFLDG01138">
    <property type="entry name" value="C1.6.2:_Deoxy-d-mannose-octulo"/>
    <property type="match status" value="1"/>
</dbReference>
<dbReference type="Proteomes" id="UP000198771">
    <property type="component" value="Unassembled WGS sequence"/>
</dbReference>
<dbReference type="GO" id="GO:0046872">
    <property type="term" value="F:metal ion binding"/>
    <property type="evidence" value="ECO:0007669"/>
    <property type="project" value="UniProtKB-KW"/>
</dbReference>
<proteinExistence type="inferred from homology"/>
<evidence type="ECO:0000256" key="5">
    <source>
        <dbReference type="ARBA" id="ARBA00022801"/>
    </source>
</evidence>
<comment type="similarity">
    <text evidence="2">Belongs to the KdsC family.</text>
</comment>
<dbReference type="SUPFAM" id="SSF56784">
    <property type="entry name" value="HAD-like"/>
    <property type="match status" value="1"/>
</dbReference>
<dbReference type="FunFam" id="3.40.50.1000:FF:000029">
    <property type="entry name" value="3-deoxy-D-manno-octulosonate 8-phosphate phosphatase KdsC"/>
    <property type="match status" value="1"/>
</dbReference>
<dbReference type="STRING" id="617002.SAMN05660653_00553"/>
<evidence type="ECO:0000256" key="7">
    <source>
        <dbReference type="PIRSR" id="PIRSR006118-2"/>
    </source>
</evidence>
<dbReference type="NCBIfam" id="TIGR01670">
    <property type="entry name" value="KdsC-phosphatas"/>
    <property type="match status" value="1"/>
</dbReference>
<protein>
    <submittedName>
        <fullName evidence="8">3-deoxy-D-manno-octulosonate 8-phosphate phosphatase (KDO 8-P phosphatase)</fullName>
    </submittedName>
</protein>
<reference evidence="8 9" key="1">
    <citation type="submission" date="2016-10" db="EMBL/GenBank/DDBJ databases">
        <authorList>
            <person name="de Groot N.N."/>
        </authorList>
    </citation>
    <scope>NUCLEOTIDE SEQUENCE [LARGE SCALE GENOMIC DNA]</scope>
    <source>
        <strain evidence="8 9">ASO4-2</strain>
    </source>
</reference>
<evidence type="ECO:0000256" key="1">
    <source>
        <dbReference type="ARBA" id="ARBA00001946"/>
    </source>
</evidence>
<dbReference type="GO" id="GO:0016788">
    <property type="term" value="F:hydrolase activity, acting on ester bonds"/>
    <property type="evidence" value="ECO:0007669"/>
    <property type="project" value="InterPro"/>
</dbReference>
<feature type="binding site" evidence="7">
    <location>
        <position position="16"/>
    </location>
    <ligand>
        <name>Mg(2+)</name>
        <dbReference type="ChEBI" id="CHEBI:18420"/>
    </ligand>
</feature>
<dbReference type="PANTHER" id="PTHR21485:SF3">
    <property type="entry name" value="N-ACYLNEURAMINATE CYTIDYLYLTRANSFERASE"/>
    <property type="match status" value="1"/>
</dbReference>
<evidence type="ECO:0000313" key="9">
    <source>
        <dbReference type="Proteomes" id="UP000198771"/>
    </source>
</evidence>
<dbReference type="PIRSF" id="PIRSF006118">
    <property type="entry name" value="KDO8-P_Ptase"/>
    <property type="match status" value="1"/>
</dbReference>
<feature type="binding site" evidence="7">
    <location>
        <position position="109"/>
    </location>
    <ligand>
        <name>Mg(2+)</name>
        <dbReference type="ChEBI" id="CHEBI:18420"/>
    </ligand>
</feature>
<dbReference type="OrthoDB" id="9805604at2"/>
<keyword evidence="5" id="KW-0378">Hydrolase</keyword>
<keyword evidence="9" id="KW-1185">Reference proteome</keyword>
<dbReference type="InterPro" id="IPR036412">
    <property type="entry name" value="HAD-like_sf"/>
</dbReference>
<sequence>MTPEQRARRIALMILDVDGVLTDGGLYYDDRGAVSKRFNVQDGLGIKMAQNVGLEFAVISGLDATAVGVRIKELDITEYHPGHKIKVPIIRGICERKQLEPGQIAYLGDDWVDAAAMRMVGLPMAVANAQPEIKELAAWTSAATGGNGAVREAIRFILTAQGKYADLWRHWLTSE</sequence>
<dbReference type="SFLD" id="SFLDG01136">
    <property type="entry name" value="C1.6:_Phosphoserine_Phosphatas"/>
    <property type="match status" value="1"/>
</dbReference>
<dbReference type="EMBL" id="FMXO01000003">
    <property type="protein sequence ID" value="SDB11726.1"/>
    <property type="molecule type" value="Genomic_DNA"/>
</dbReference>
<comment type="subunit">
    <text evidence="3">Homotetramer.</text>
</comment>
<name>A0A1G6ATI9_9BACT</name>
<dbReference type="RefSeq" id="WP_092117025.1">
    <property type="nucleotide sequence ID" value="NZ_FMXO01000003.1"/>
</dbReference>
<evidence type="ECO:0000313" key="8">
    <source>
        <dbReference type="EMBL" id="SDB11726.1"/>
    </source>
</evidence>
<organism evidence="8 9">
    <name type="scientific">Desulfonatronum thiosulfatophilum</name>
    <dbReference type="NCBI Taxonomy" id="617002"/>
    <lineage>
        <taxon>Bacteria</taxon>
        <taxon>Pseudomonadati</taxon>
        <taxon>Thermodesulfobacteriota</taxon>
        <taxon>Desulfovibrionia</taxon>
        <taxon>Desulfovibrionales</taxon>
        <taxon>Desulfonatronaceae</taxon>
        <taxon>Desulfonatronum</taxon>
    </lineage>
</organism>
<dbReference type="InterPro" id="IPR010023">
    <property type="entry name" value="KdsC_fam"/>
</dbReference>
<dbReference type="CDD" id="cd01630">
    <property type="entry name" value="HAD_KDO-like"/>
    <property type="match status" value="1"/>
</dbReference>
<comment type="cofactor">
    <cofactor evidence="1 7">
        <name>Mg(2+)</name>
        <dbReference type="ChEBI" id="CHEBI:18420"/>
    </cofactor>
</comment>
<feature type="binding site" evidence="7">
    <location>
        <position position="18"/>
    </location>
    <ligand>
        <name>substrate</name>
    </ligand>
</feature>
<evidence type="ECO:0000256" key="3">
    <source>
        <dbReference type="ARBA" id="ARBA00011881"/>
    </source>
</evidence>
<evidence type="ECO:0000256" key="4">
    <source>
        <dbReference type="ARBA" id="ARBA00022723"/>
    </source>
</evidence>
<dbReference type="InterPro" id="IPR050793">
    <property type="entry name" value="CMP-NeuNAc_synthase"/>
</dbReference>
<accession>A0A1G6ATI9</accession>
<dbReference type="PANTHER" id="PTHR21485">
    <property type="entry name" value="HAD SUPERFAMILY MEMBERS CMAS AND KDSC"/>
    <property type="match status" value="1"/>
</dbReference>
<evidence type="ECO:0000256" key="6">
    <source>
        <dbReference type="ARBA" id="ARBA00022842"/>
    </source>
</evidence>
<dbReference type="Pfam" id="PF08282">
    <property type="entry name" value="Hydrolase_3"/>
    <property type="match status" value="1"/>
</dbReference>
<dbReference type="SFLD" id="SFLDS00003">
    <property type="entry name" value="Haloacid_Dehalogenase"/>
    <property type="match status" value="1"/>
</dbReference>
<dbReference type="Gene3D" id="3.40.50.1000">
    <property type="entry name" value="HAD superfamily/HAD-like"/>
    <property type="match status" value="1"/>
</dbReference>
<evidence type="ECO:0000256" key="2">
    <source>
        <dbReference type="ARBA" id="ARBA00005893"/>
    </source>
</evidence>
<dbReference type="InterPro" id="IPR023214">
    <property type="entry name" value="HAD_sf"/>
</dbReference>